<gene>
    <name evidence="2" type="ORF">COCCADRAFT_2652</name>
</gene>
<proteinExistence type="predicted"/>
<feature type="compositionally biased region" description="Polar residues" evidence="1">
    <location>
        <begin position="585"/>
        <end position="598"/>
    </location>
</feature>
<reference evidence="2 3" key="1">
    <citation type="journal article" date="2013" name="PLoS Genet.">
        <title>Comparative genome structure, secondary metabolite, and effector coding capacity across Cochliobolus pathogens.</title>
        <authorList>
            <person name="Condon B.J."/>
            <person name="Leng Y."/>
            <person name="Wu D."/>
            <person name="Bushley K.E."/>
            <person name="Ohm R.A."/>
            <person name="Otillar R."/>
            <person name="Martin J."/>
            <person name="Schackwitz W."/>
            <person name="Grimwood J."/>
            <person name="MohdZainudin N."/>
            <person name="Xue C."/>
            <person name="Wang R."/>
            <person name="Manning V.A."/>
            <person name="Dhillon B."/>
            <person name="Tu Z.J."/>
            <person name="Steffenson B.J."/>
            <person name="Salamov A."/>
            <person name="Sun H."/>
            <person name="Lowry S."/>
            <person name="LaButti K."/>
            <person name="Han J."/>
            <person name="Copeland A."/>
            <person name="Lindquist E."/>
            <person name="Barry K."/>
            <person name="Schmutz J."/>
            <person name="Baker S.E."/>
            <person name="Ciuffetti L.M."/>
            <person name="Grigoriev I.V."/>
            <person name="Zhong S."/>
            <person name="Turgeon B.G."/>
        </authorList>
    </citation>
    <scope>NUCLEOTIDE SEQUENCE [LARGE SCALE GENOMIC DNA]</scope>
    <source>
        <strain evidence="2 3">26-R-13</strain>
    </source>
</reference>
<dbReference type="KEGG" id="bze:COCCADRAFT_2652"/>
<dbReference type="AlphaFoldDB" id="W6YEZ7"/>
<dbReference type="OrthoDB" id="3231004at2759"/>
<evidence type="ECO:0000313" key="2">
    <source>
        <dbReference type="EMBL" id="EUC36188.1"/>
    </source>
</evidence>
<evidence type="ECO:0000313" key="3">
    <source>
        <dbReference type="Proteomes" id="UP000053841"/>
    </source>
</evidence>
<dbReference type="Gene3D" id="2.100.10.30">
    <property type="entry name" value="Jacalin-like lectin domain"/>
    <property type="match status" value="1"/>
</dbReference>
<dbReference type="HOGENOM" id="CLU_014625_3_0_1"/>
<accession>W6YEZ7</accession>
<evidence type="ECO:0000256" key="1">
    <source>
        <dbReference type="SAM" id="MobiDB-lite"/>
    </source>
</evidence>
<dbReference type="RefSeq" id="XP_007709442.1">
    <property type="nucleotide sequence ID" value="XM_007711252.1"/>
</dbReference>
<dbReference type="eggNOG" id="ENOG502SIVW">
    <property type="taxonomic scope" value="Eukaryota"/>
</dbReference>
<organism evidence="2 3">
    <name type="scientific">Cochliobolus carbonum (strain 26-R-13)</name>
    <name type="common">Maize leaf spot fungus</name>
    <name type="synonym">Bipolaris zeicola</name>
    <dbReference type="NCBI Taxonomy" id="930089"/>
    <lineage>
        <taxon>Eukaryota</taxon>
        <taxon>Fungi</taxon>
        <taxon>Dikarya</taxon>
        <taxon>Ascomycota</taxon>
        <taxon>Pezizomycotina</taxon>
        <taxon>Dothideomycetes</taxon>
        <taxon>Pleosporomycetidae</taxon>
        <taxon>Pleosporales</taxon>
        <taxon>Pleosporineae</taxon>
        <taxon>Pleosporaceae</taxon>
        <taxon>Bipolaris</taxon>
    </lineage>
</organism>
<feature type="region of interest" description="Disordered" evidence="1">
    <location>
        <begin position="577"/>
        <end position="606"/>
    </location>
</feature>
<keyword evidence="3" id="KW-1185">Reference proteome</keyword>
<protein>
    <submittedName>
        <fullName evidence="2">Uncharacterized protein</fullName>
    </submittedName>
</protein>
<dbReference type="GeneID" id="19146012"/>
<dbReference type="EMBL" id="KI964564">
    <property type="protein sequence ID" value="EUC36188.1"/>
    <property type="molecule type" value="Genomic_DNA"/>
</dbReference>
<name>W6YEZ7_COCC2</name>
<sequence length="637" mass="70240">MAMLLAPYNNSMRLGQGFNSFTQQICMTDAVTQGTHDVPSPYSEDQQPKGISQIVSYSSRFVDKLSDVTDLMNVSASLSIKTGTIGGAVSGTYIDSDKFKASDLNFFIQVKVTNQTHMARDYTQFQKLKSFPLTRFTEIYGDSFISGWEEGGELNALISVKVNDKSKITTIKGALEAELGTPALSGAIKGEGNLDKSATDTSTETTINVNWSGGGQIKDPNVIWDINSLTLAAANFPDLVAMTPQRTYAILTKYTSLKSFHDTMGFFSPLDYENAGIYTGALLDAYMDYKSIWKHIQILNWKFESGTTELFKSEPTQELLTYAKECTKERESVPKPANQDTTLTHTIDEHLEGSEHSSDLQSKKHTFKPNVLLCEPYSPSIVGLSKARRDCRLEMTKIVHEVDAVTADPSIALQPDRVGIYLAPSIFRQLLPVNKSPQRSTGKVTPTLPSIYPEFDELRASISKHASRYKQFRLSGYLGDDLPKPGSVFFNSLDILEDTWMPKSITIYSDDYHLFGIKTIYNDGREILNGDDKGLQPTTVDLVAHEKIDGVKIESHSSLGMNSIAYIDSVTISSTVPGQPGPTINERTITPSKQSGSYVHSRDEKSPAEGWNLRGFYGSYSPGAGIQQLGLVWGKSA</sequence>
<dbReference type="InterPro" id="IPR036404">
    <property type="entry name" value="Jacalin-like_lectin_dom_sf"/>
</dbReference>
<dbReference type="Proteomes" id="UP000053841">
    <property type="component" value="Unassembled WGS sequence"/>
</dbReference>